<comment type="caution">
    <text evidence="1">The sequence shown here is derived from an EMBL/GenBank/DDBJ whole genome shotgun (WGS) entry which is preliminary data.</text>
</comment>
<evidence type="ECO:0000313" key="2">
    <source>
        <dbReference type="Proteomes" id="UP001165524"/>
    </source>
</evidence>
<evidence type="ECO:0000313" key="1">
    <source>
        <dbReference type="EMBL" id="MCK0536095.1"/>
    </source>
</evidence>
<accession>A0ABT0E2P7</accession>
<dbReference type="EMBL" id="JALKII010000001">
    <property type="protein sequence ID" value="MCK0536095.1"/>
    <property type="molecule type" value="Genomic_DNA"/>
</dbReference>
<proteinExistence type="predicted"/>
<sequence length="68" mass="7756">MTEVIATVELRKSDGALLRTEEIRIPTGSTKIEDIDLIAKLFIRNANLSDPRQELWYSGEHTFRPVEA</sequence>
<reference evidence="1" key="1">
    <citation type="submission" date="2022-04" db="EMBL/GenBank/DDBJ databases">
        <title>Alcanivorax sp. CY1518 draft genome sequence.</title>
        <authorList>
            <person name="Zhao G."/>
            <person name="An M."/>
        </authorList>
    </citation>
    <scope>NUCLEOTIDE SEQUENCE</scope>
    <source>
        <strain evidence="1">CY1518</strain>
    </source>
</reference>
<dbReference type="Proteomes" id="UP001165524">
    <property type="component" value="Unassembled WGS sequence"/>
</dbReference>
<organism evidence="1 2">
    <name type="scientific">Alcanivorax quisquiliarum</name>
    <dbReference type="NCBI Taxonomy" id="2933565"/>
    <lineage>
        <taxon>Bacteria</taxon>
        <taxon>Pseudomonadati</taxon>
        <taxon>Pseudomonadota</taxon>
        <taxon>Gammaproteobacteria</taxon>
        <taxon>Oceanospirillales</taxon>
        <taxon>Alcanivoracaceae</taxon>
        <taxon>Alcanivorax</taxon>
    </lineage>
</organism>
<keyword evidence="2" id="KW-1185">Reference proteome</keyword>
<name>A0ABT0E2P7_9GAMM</name>
<dbReference type="RefSeq" id="WP_246946948.1">
    <property type="nucleotide sequence ID" value="NZ_JALKII010000001.1"/>
</dbReference>
<gene>
    <name evidence="1" type="ORF">MU846_00020</name>
</gene>
<protein>
    <submittedName>
        <fullName evidence="1">Uncharacterized protein</fullName>
    </submittedName>
</protein>